<proteinExistence type="predicted"/>
<dbReference type="InterPro" id="IPR037185">
    <property type="entry name" value="EmrE-like"/>
</dbReference>
<dbReference type="Proteomes" id="UP000228930">
    <property type="component" value="Unassembled WGS sequence"/>
</dbReference>
<feature type="transmembrane region" description="Helical" evidence="6">
    <location>
        <begin position="44"/>
        <end position="64"/>
    </location>
</feature>
<feature type="transmembrane region" description="Helical" evidence="6">
    <location>
        <begin position="137"/>
        <end position="157"/>
    </location>
</feature>
<dbReference type="EMBL" id="LFJC01000003">
    <property type="protein sequence ID" value="PIT04165.1"/>
    <property type="molecule type" value="Genomic_DNA"/>
</dbReference>
<feature type="domain" description="EamA" evidence="7">
    <location>
        <begin position="161"/>
        <end position="296"/>
    </location>
</feature>
<evidence type="ECO:0000313" key="8">
    <source>
        <dbReference type="EMBL" id="PIT04165.1"/>
    </source>
</evidence>
<feature type="transmembrane region" description="Helical" evidence="6">
    <location>
        <begin position="253"/>
        <end position="273"/>
    </location>
</feature>
<sequence length="298" mass="31131">MHEPISKAKARIAPAGLAFLAITSIGWGSNWPATKYLLGQLPPLTYRGVMGLVGAALLAILAGLRGQSLRVPEGMWGRIILSATFNVTCWMVLIGFALLWLPASEVALIGYTMPVWAAIIAWPVLGEKPTVLRTTALFMALAGLATIMGGNGISASWEKLPGIVLALGGAIGFAFGTVFAKKLPIQMPPLSSAAWQILIGCLPITLIGLAIETTDVFAITQLGWILIVYVTIMQYCVAYVSWFAALARLPASIASIGTIGVPVVGVVASAATLHEPLGAGQIAALLFTLASVVLATRS</sequence>
<organism evidence="8 9">
    <name type="scientific">Bradyrhizobium nitroreducens</name>
    <dbReference type="NCBI Taxonomy" id="709803"/>
    <lineage>
        <taxon>Bacteria</taxon>
        <taxon>Pseudomonadati</taxon>
        <taxon>Pseudomonadota</taxon>
        <taxon>Alphaproteobacteria</taxon>
        <taxon>Hyphomicrobiales</taxon>
        <taxon>Nitrobacteraceae</taxon>
        <taxon>Bradyrhizobium</taxon>
    </lineage>
</organism>
<evidence type="ECO:0000256" key="5">
    <source>
        <dbReference type="ARBA" id="ARBA00023136"/>
    </source>
</evidence>
<comment type="subcellular location">
    <subcellularLocation>
        <location evidence="1">Cell membrane</location>
        <topology evidence="1">Multi-pass membrane protein</topology>
    </subcellularLocation>
</comment>
<feature type="transmembrane region" description="Helical" evidence="6">
    <location>
        <begin position="279"/>
        <end position="296"/>
    </location>
</feature>
<dbReference type="PANTHER" id="PTHR32322">
    <property type="entry name" value="INNER MEMBRANE TRANSPORTER"/>
    <property type="match status" value="1"/>
</dbReference>
<protein>
    <submittedName>
        <fullName evidence="8">Multidrug DMT transporter permease</fullName>
    </submittedName>
</protein>
<dbReference type="PANTHER" id="PTHR32322:SF18">
    <property type="entry name" value="S-ADENOSYLMETHIONINE_S-ADENOSYLHOMOCYSTEINE TRANSPORTER"/>
    <property type="match status" value="1"/>
</dbReference>
<gene>
    <name evidence="8" type="ORF">TSA1_27905</name>
</gene>
<evidence type="ECO:0000256" key="6">
    <source>
        <dbReference type="SAM" id="Phobius"/>
    </source>
</evidence>
<dbReference type="SUPFAM" id="SSF103481">
    <property type="entry name" value="Multidrug resistance efflux transporter EmrE"/>
    <property type="match status" value="2"/>
</dbReference>
<reference evidence="8 9" key="1">
    <citation type="submission" date="2015-06" db="EMBL/GenBank/DDBJ databases">
        <title>Comparative genome analysis of nirS-carrying Bradyrhizobium sp. strains.</title>
        <authorList>
            <person name="Ishii S."/>
            <person name="Jang J."/>
            <person name="Nishizawa T."/>
            <person name="Senoo K."/>
        </authorList>
    </citation>
    <scope>NUCLEOTIDE SEQUENCE [LARGE SCALE GENOMIC DNA]</scope>
    <source>
        <strain evidence="8 9">TSA1</strain>
    </source>
</reference>
<evidence type="ECO:0000256" key="4">
    <source>
        <dbReference type="ARBA" id="ARBA00022989"/>
    </source>
</evidence>
<evidence type="ECO:0000256" key="1">
    <source>
        <dbReference type="ARBA" id="ARBA00004651"/>
    </source>
</evidence>
<evidence type="ECO:0000256" key="2">
    <source>
        <dbReference type="ARBA" id="ARBA00022475"/>
    </source>
</evidence>
<feature type="domain" description="EamA" evidence="7">
    <location>
        <begin position="16"/>
        <end position="148"/>
    </location>
</feature>
<keyword evidence="3 6" id="KW-0812">Transmembrane</keyword>
<comment type="caution">
    <text evidence="8">The sequence shown here is derived from an EMBL/GenBank/DDBJ whole genome shotgun (WGS) entry which is preliminary data.</text>
</comment>
<keyword evidence="2" id="KW-1003">Cell membrane</keyword>
<evidence type="ECO:0000259" key="7">
    <source>
        <dbReference type="Pfam" id="PF00892"/>
    </source>
</evidence>
<evidence type="ECO:0000256" key="3">
    <source>
        <dbReference type="ARBA" id="ARBA00022692"/>
    </source>
</evidence>
<dbReference type="RefSeq" id="WP_100179283.1">
    <property type="nucleotide sequence ID" value="NZ_LFJC01000003.1"/>
</dbReference>
<feature type="transmembrane region" description="Helical" evidence="6">
    <location>
        <begin position="106"/>
        <end position="125"/>
    </location>
</feature>
<evidence type="ECO:0000313" key="9">
    <source>
        <dbReference type="Proteomes" id="UP000228930"/>
    </source>
</evidence>
<dbReference type="Pfam" id="PF00892">
    <property type="entry name" value="EamA"/>
    <property type="match status" value="2"/>
</dbReference>
<dbReference type="InterPro" id="IPR000620">
    <property type="entry name" value="EamA_dom"/>
</dbReference>
<accession>A0A2M6UI11</accession>
<dbReference type="GO" id="GO:0005886">
    <property type="term" value="C:plasma membrane"/>
    <property type="evidence" value="ECO:0007669"/>
    <property type="project" value="UniProtKB-SubCell"/>
</dbReference>
<name>A0A2M6UI11_9BRAD</name>
<keyword evidence="5 6" id="KW-0472">Membrane</keyword>
<keyword evidence="4 6" id="KW-1133">Transmembrane helix</keyword>
<dbReference type="AlphaFoldDB" id="A0A2M6UI11"/>
<keyword evidence="9" id="KW-1185">Reference proteome</keyword>
<feature type="transmembrane region" description="Helical" evidence="6">
    <location>
        <begin position="223"/>
        <end position="246"/>
    </location>
</feature>
<feature type="transmembrane region" description="Helical" evidence="6">
    <location>
        <begin position="76"/>
        <end position="100"/>
    </location>
</feature>
<dbReference type="InterPro" id="IPR050638">
    <property type="entry name" value="AA-Vitamin_Transporters"/>
</dbReference>
<feature type="transmembrane region" description="Helical" evidence="6">
    <location>
        <begin position="163"/>
        <end position="180"/>
    </location>
</feature>
<feature type="transmembrane region" description="Helical" evidence="6">
    <location>
        <begin position="192"/>
        <end position="211"/>
    </location>
</feature>